<dbReference type="PANTHER" id="PTHR15231">
    <property type="entry name" value="PHOSPHATIDYLINOSITOL N-ACETYLGLUCOSAMINYLTRANSFERASE SUBUNIT H"/>
    <property type="match status" value="1"/>
</dbReference>
<name>A0A0M9FS71_LEPPY</name>
<keyword evidence="4" id="KW-1133">Transmembrane helix</keyword>
<keyword evidence="7" id="KW-1185">Reference proteome</keyword>
<dbReference type="AlphaFoldDB" id="A0A0M9FS71"/>
<organism evidence="6 7">
    <name type="scientific">Leptomonas pyrrhocoris</name>
    <name type="common">Firebug parasite</name>
    <dbReference type="NCBI Taxonomy" id="157538"/>
    <lineage>
        <taxon>Eukaryota</taxon>
        <taxon>Discoba</taxon>
        <taxon>Euglenozoa</taxon>
        <taxon>Kinetoplastea</taxon>
        <taxon>Metakinetoplastina</taxon>
        <taxon>Trypanosomatida</taxon>
        <taxon>Trypanosomatidae</taxon>
        <taxon>Leishmaniinae</taxon>
        <taxon>Leptomonas</taxon>
    </lineage>
</organism>
<evidence type="ECO:0000256" key="2">
    <source>
        <dbReference type="ARBA" id="ARBA00009610"/>
    </source>
</evidence>
<dbReference type="GO" id="GO:0006506">
    <property type="term" value="P:GPI anchor biosynthetic process"/>
    <property type="evidence" value="ECO:0007669"/>
    <property type="project" value="UniProtKB-UniPathway"/>
</dbReference>
<evidence type="ECO:0000256" key="3">
    <source>
        <dbReference type="SAM" id="MobiDB-lite"/>
    </source>
</evidence>
<feature type="region of interest" description="Disordered" evidence="3">
    <location>
        <begin position="128"/>
        <end position="191"/>
    </location>
</feature>
<dbReference type="VEuPathDB" id="TriTrypDB:LpyrH10_28_1020"/>
<evidence type="ECO:0000256" key="4">
    <source>
        <dbReference type="SAM" id="Phobius"/>
    </source>
</evidence>
<evidence type="ECO:0000313" key="7">
    <source>
        <dbReference type="Proteomes" id="UP000037923"/>
    </source>
</evidence>
<dbReference type="InterPro" id="IPR044215">
    <property type="entry name" value="PIG-H"/>
</dbReference>
<feature type="transmembrane region" description="Helical" evidence="4">
    <location>
        <begin position="356"/>
        <end position="376"/>
    </location>
</feature>
<comment type="similarity">
    <text evidence="2">Belongs to the PIGH family.</text>
</comment>
<proteinExistence type="inferred from homology"/>
<protein>
    <recommendedName>
        <fullName evidence="5">Phosphatidylinositol N-acetylglucosaminyltransferase subunit H conserved domain-containing protein</fullName>
    </recommendedName>
</protein>
<dbReference type="Pfam" id="PF10181">
    <property type="entry name" value="PIG-H"/>
    <property type="match status" value="1"/>
</dbReference>
<dbReference type="UniPathway" id="UPA00196"/>
<evidence type="ECO:0000313" key="6">
    <source>
        <dbReference type="EMBL" id="KPA74786.1"/>
    </source>
</evidence>
<dbReference type="GO" id="GO:0000506">
    <property type="term" value="C:glycosylphosphatidylinositol-N-acetylglucosaminyltransferase (GPI-GnT) complex"/>
    <property type="evidence" value="ECO:0007669"/>
    <property type="project" value="InterPro"/>
</dbReference>
<dbReference type="OrthoDB" id="6256716at2759"/>
<evidence type="ECO:0000256" key="1">
    <source>
        <dbReference type="ARBA" id="ARBA00004687"/>
    </source>
</evidence>
<comment type="pathway">
    <text evidence="1">Glycolipid biosynthesis; glycosylphosphatidylinositol-anchor biosynthesis.</text>
</comment>
<feature type="compositionally biased region" description="Low complexity" evidence="3">
    <location>
        <begin position="137"/>
        <end position="175"/>
    </location>
</feature>
<gene>
    <name evidence="6" type="ORF">ABB37_09069</name>
</gene>
<dbReference type="PANTHER" id="PTHR15231:SF1">
    <property type="entry name" value="PHOSPHATIDYLINOSITOL N-ACETYLGLUCOSAMINYLTRANSFERASE SUBUNIT H"/>
    <property type="match status" value="1"/>
</dbReference>
<dbReference type="InterPro" id="IPR019328">
    <property type="entry name" value="PIGH-H_dom"/>
</dbReference>
<feature type="transmembrane region" description="Helical" evidence="4">
    <location>
        <begin position="225"/>
        <end position="249"/>
    </location>
</feature>
<keyword evidence="4" id="KW-0472">Membrane</keyword>
<dbReference type="Proteomes" id="UP000037923">
    <property type="component" value="Unassembled WGS sequence"/>
</dbReference>
<dbReference type="RefSeq" id="XP_015653225.1">
    <property type="nucleotide sequence ID" value="XM_015808334.1"/>
</dbReference>
<dbReference type="EMBL" id="LGTL01000028">
    <property type="protein sequence ID" value="KPA74786.1"/>
    <property type="molecule type" value="Genomic_DNA"/>
</dbReference>
<comment type="caution">
    <text evidence="6">The sequence shown here is derived from an EMBL/GenBank/DDBJ whole genome shotgun (WGS) entry which is preliminary data.</text>
</comment>
<keyword evidence="4" id="KW-0812">Transmembrane</keyword>
<reference evidence="6 7" key="1">
    <citation type="submission" date="2015-07" db="EMBL/GenBank/DDBJ databases">
        <title>High-quality genome of monoxenous trypanosomatid Leptomonas pyrrhocoris.</title>
        <authorList>
            <person name="Flegontov P."/>
            <person name="Butenko A."/>
            <person name="Firsov S."/>
            <person name="Vlcek C."/>
            <person name="Logacheva M.D."/>
            <person name="Field M."/>
            <person name="Filatov D."/>
            <person name="Flegontova O."/>
            <person name="Gerasimov E."/>
            <person name="Jackson A.P."/>
            <person name="Kelly S."/>
            <person name="Opperdoes F."/>
            <person name="O'Reilly A."/>
            <person name="Votypka J."/>
            <person name="Yurchenko V."/>
            <person name="Lukes J."/>
        </authorList>
    </citation>
    <scope>NUCLEOTIDE SEQUENCE [LARGE SCALE GENOMIC DNA]</scope>
    <source>
        <strain evidence="6">H10</strain>
    </source>
</reference>
<dbReference type="GeneID" id="26909352"/>
<evidence type="ECO:0000259" key="5">
    <source>
        <dbReference type="Pfam" id="PF10181"/>
    </source>
</evidence>
<sequence>MQPRRSKVVPDPLVYPDKANNASNGGPTEVGAVTAGNGVPRPRLCRVPSPPSIQPSTTPMSTAEPFSPGLNVYRSGGGAGITASISPKTTVLVDHHVTNTGAVVRLEQVDYSKAMRAYRVCRQEGGVTPYDARRSSSRSSNSISAGGAAASARSGSPISSAPGSAATTSCTSSNGPSAASPTTGGTLSTVGLNGNNANGINHSRSASGLNAGGAPNQCPVSWRVVLLRLFGAADMVLVATAVACFLVLVSRLHASQQMRGRGNHIISGNGGGGAGGRGGVSTSWVMSLLASLIGRYVGARVGATGFDAAKGESPSLISEDKASTRAVATHNSGSALVPTPTVAASSSSSYTQATHAAALDVTVTIVLFFFSVVLLAKRLSSAFSRVYVEEVLVMRGVGLQFASYGIFHTLRYKVFVDLQMLRSLVIHDAFARYQPIFYLSSSVENRAERVVFFPDTLPRLAVLRPVLNGIRGVLYGEPEEGPSLAELEECWNTSSREISDDEPFTEDSFA</sequence>
<accession>A0A0M9FS71</accession>
<feature type="compositionally biased region" description="Polar residues" evidence="3">
    <location>
        <begin position="176"/>
        <end position="191"/>
    </location>
</feature>
<feature type="region of interest" description="Disordered" evidence="3">
    <location>
        <begin position="1"/>
        <end position="42"/>
    </location>
</feature>
<feature type="domain" description="Phosphatidylinositol N-acetylglucosaminyltransferase subunit H conserved" evidence="5">
    <location>
        <begin position="391"/>
        <end position="454"/>
    </location>
</feature>
<dbReference type="OMA" id="YRVCRQE"/>